<evidence type="ECO:0000259" key="3">
    <source>
        <dbReference type="Pfam" id="PF19278"/>
    </source>
</evidence>
<dbReference type="GO" id="GO:0005829">
    <property type="term" value="C:cytosol"/>
    <property type="evidence" value="ECO:0007669"/>
    <property type="project" value="TreeGrafter"/>
</dbReference>
<sequence length="701" mass="77123">MFIVAVDVGGTFADFIVCDEGGCAATAKIPSSIENPLQPIIRGLNELAEQFNIPLEEFLAQTEKFTHGTTVGINALLQGQGAKTALITTEGFRDALELRRSRLNEQWDFSVSLPSVLVPRHLRIGLRERMDYRGVSVKPVDRTQIPMLAEFLRQEEVEAVAVCLLFACRNPKHEVEFKEHLQELLPNVFVTLSSELSSQLGEYERTSTTVLNARLSPILGNYLQDLRAHLRAKGLRVPISIAQNNGGLTDLTQAGRRAVNTLFSGPAGGVKGGWILAREQGLSDLVVGDMGGTSFDVSLIRQGMMELTPQAEIAGYPVQLPMLNIHTVGAGGGSIAWLDKGGMLKVGPQSAGAKPGPACYELGGQEPTITDAALIMGLIDDRSFLGGRMVLNKELAYASIEKNIAKPLGLSVPEAAYAIYQVALSLMADAVYLMTVKKGYDPRSFALAAVGGALPLFATALAKGVGIRQVVVPELAPVFCAQGLFHSNFQFEGLRNLYEVLGEVPFLSWSKAMLELRFQADEELSRLGVGEDQREYRWSADLKYPDQHHEINIPVRGIVSDPEIWPQLAKEFHEAHERLYGYCQPEKSLVLVNLRLVAQEKERLPQSAMDPRIEESFINANSIAGENNTALPTSIEMKMVYLHGGFRKVEVFHWKDLRNGMDLRGPALIKKEYTTILLEENCQAKLDEAKNLIINIGKDRH</sequence>
<dbReference type="RefSeq" id="WP_092333153.1">
    <property type="nucleotide sequence ID" value="NZ_FNCP01000011.1"/>
</dbReference>
<dbReference type="AlphaFoldDB" id="A0A1G8AKT2"/>
<dbReference type="Pfam" id="PF01968">
    <property type="entry name" value="Hydantoinase_A"/>
    <property type="match status" value="1"/>
</dbReference>
<dbReference type="PANTHER" id="PTHR11365:SF23">
    <property type="entry name" value="HYPOTHETICAL 5-OXOPROLINASE (EUROFUNG)-RELATED"/>
    <property type="match status" value="1"/>
</dbReference>
<dbReference type="STRING" id="1121419.SAMN05443529_11141"/>
<dbReference type="EMBL" id="FNCP01000011">
    <property type="protein sequence ID" value="SDH21632.1"/>
    <property type="molecule type" value="Genomic_DNA"/>
</dbReference>
<dbReference type="InterPro" id="IPR045079">
    <property type="entry name" value="Oxoprolinase-like"/>
</dbReference>
<organism evidence="4 5">
    <name type="scientific">Desulfosporosinus hippei DSM 8344</name>
    <dbReference type="NCBI Taxonomy" id="1121419"/>
    <lineage>
        <taxon>Bacteria</taxon>
        <taxon>Bacillati</taxon>
        <taxon>Bacillota</taxon>
        <taxon>Clostridia</taxon>
        <taxon>Eubacteriales</taxon>
        <taxon>Desulfitobacteriaceae</taxon>
        <taxon>Desulfosporosinus</taxon>
    </lineage>
</organism>
<dbReference type="Proteomes" id="UP000198656">
    <property type="component" value="Unassembled WGS sequence"/>
</dbReference>
<dbReference type="InterPro" id="IPR049517">
    <property type="entry name" value="ACX-like_C"/>
</dbReference>
<reference evidence="5" key="1">
    <citation type="submission" date="2016-10" db="EMBL/GenBank/DDBJ databases">
        <authorList>
            <person name="Varghese N."/>
            <person name="Submissions S."/>
        </authorList>
    </citation>
    <scope>NUCLEOTIDE SEQUENCE [LARGE SCALE GENOMIC DNA]</scope>
    <source>
        <strain evidence="5">DSM 8344</strain>
    </source>
</reference>
<dbReference type="GO" id="GO:0006749">
    <property type="term" value="P:glutathione metabolic process"/>
    <property type="evidence" value="ECO:0007669"/>
    <property type="project" value="TreeGrafter"/>
</dbReference>
<evidence type="ECO:0000259" key="1">
    <source>
        <dbReference type="Pfam" id="PF01968"/>
    </source>
</evidence>
<dbReference type="OrthoDB" id="9768323at2"/>
<dbReference type="InterPro" id="IPR008040">
    <property type="entry name" value="Hydant_A_N"/>
</dbReference>
<name>A0A1G8AKT2_9FIRM</name>
<gene>
    <name evidence="4" type="ORF">SAMN05443529_11141</name>
</gene>
<dbReference type="InterPro" id="IPR002821">
    <property type="entry name" value="Hydantoinase_A"/>
</dbReference>
<evidence type="ECO:0000313" key="4">
    <source>
        <dbReference type="EMBL" id="SDH21632.1"/>
    </source>
</evidence>
<dbReference type="GO" id="GO:0017168">
    <property type="term" value="F:5-oxoprolinase (ATP-hydrolyzing) activity"/>
    <property type="evidence" value="ECO:0007669"/>
    <property type="project" value="TreeGrafter"/>
</dbReference>
<feature type="domain" description="Acetophenone carboxylase-like C-terminal" evidence="3">
    <location>
        <begin position="511"/>
        <end position="690"/>
    </location>
</feature>
<dbReference type="Pfam" id="PF19278">
    <property type="entry name" value="Hydant_A_C"/>
    <property type="match status" value="1"/>
</dbReference>
<protein>
    <submittedName>
        <fullName evidence="4">N-methylhydantoinase A</fullName>
    </submittedName>
</protein>
<accession>A0A1G8AKT2</accession>
<evidence type="ECO:0000313" key="5">
    <source>
        <dbReference type="Proteomes" id="UP000198656"/>
    </source>
</evidence>
<proteinExistence type="predicted"/>
<evidence type="ECO:0000259" key="2">
    <source>
        <dbReference type="Pfam" id="PF05378"/>
    </source>
</evidence>
<feature type="domain" description="Hydantoinase A/oxoprolinase" evidence="1">
    <location>
        <begin position="205"/>
        <end position="488"/>
    </location>
</feature>
<feature type="domain" description="Hydantoinase/oxoprolinase N-terminal" evidence="2">
    <location>
        <begin position="4"/>
        <end position="184"/>
    </location>
</feature>
<dbReference type="Pfam" id="PF05378">
    <property type="entry name" value="Hydant_A_N"/>
    <property type="match status" value="1"/>
</dbReference>
<keyword evidence="5" id="KW-1185">Reference proteome</keyword>
<dbReference type="PANTHER" id="PTHR11365">
    <property type="entry name" value="5-OXOPROLINASE RELATED"/>
    <property type="match status" value="1"/>
</dbReference>